<proteinExistence type="predicted"/>
<dbReference type="InterPro" id="IPR041347">
    <property type="entry name" value="MftR_C"/>
</dbReference>
<accession>A0A417Y919</accession>
<organism evidence="6 7">
    <name type="scientific">Nocardioides immobilis</name>
    <dbReference type="NCBI Taxonomy" id="2049295"/>
    <lineage>
        <taxon>Bacteria</taxon>
        <taxon>Bacillati</taxon>
        <taxon>Actinomycetota</taxon>
        <taxon>Actinomycetes</taxon>
        <taxon>Propionibacteriales</taxon>
        <taxon>Nocardioidaceae</taxon>
        <taxon>Nocardioides</taxon>
    </lineage>
</organism>
<evidence type="ECO:0000259" key="5">
    <source>
        <dbReference type="PROSITE" id="PS50977"/>
    </source>
</evidence>
<feature type="DNA-binding region" description="H-T-H motif" evidence="4">
    <location>
        <begin position="40"/>
        <end position="59"/>
    </location>
</feature>
<evidence type="ECO:0000256" key="4">
    <source>
        <dbReference type="PROSITE-ProRule" id="PRU00335"/>
    </source>
</evidence>
<feature type="domain" description="HTH tetR-type" evidence="5">
    <location>
        <begin position="17"/>
        <end position="77"/>
    </location>
</feature>
<evidence type="ECO:0000256" key="3">
    <source>
        <dbReference type="ARBA" id="ARBA00023163"/>
    </source>
</evidence>
<dbReference type="Proteomes" id="UP000283644">
    <property type="component" value="Unassembled WGS sequence"/>
</dbReference>
<name>A0A417Y919_9ACTN</name>
<dbReference type="PROSITE" id="PS50977">
    <property type="entry name" value="HTH_TETR_2"/>
    <property type="match status" value="1"/>
</dbReference>
<dbReference type="InterPro" id="IPR050109">
    <property type="entry name" value="HTH-type_TetR-like_transc_reg"/>
</dbReference>
<protein>
    <submittedName>
        <fullName evidence="6">Mycofactocin system transcriptional regulator</fullName>
    </submittedName>
</protein>
<reference evidence="6 7" key="1">
    <citation type="submission" date="2018-09" db="EMBL/GenBank/DDBJ databases">
        <title>Genome sequencing of Nocardioides immobilis CCTCC AB 2017083 for comparison to Nocardioides silvaticus.</title>
        <authorList>
            <person name="Li C."/>
            <person name="Wang G."/>
        </authorList>
    </citation>
    <scope>NUCLEOTIDE SEQUENCE [LARGE SCALE GENOMIC DNA]</scope>
    <source>
        <strain evidence="6 7">CCTCC AB 2017083</strain>
    </source>
</reference>
<evidence type="ECO:0000313" key="7">
    <source>
        <dbReference type="Proteomes" id="UP000283644"/>
    </source>
</evidence>
<keyword evidence="2 4" id="KW-0238">DNA-binding</keyword>
<keyword evidence="3" id="KW-0804">Transcription</keyword>
<dbReference type="Gene3D" id="1.10.10.60">
    <property type="entry name" value="Homeodomain-like"/>
    <property type="match status" value="1"/>
</dbReference>
<dbReference type="Pfam" id="PF00440">
    <property type="entry name" value="TetR_N"/>
    <property type="match status" value="1"/>
</dbReference>
<dbReference type="GO" id="GO:0003700">
    <property type="term" value="F:DNA-binding transcription factor activity"/>
    <property type="evidence" value="ECO:0007669"/>
    <property type="project" value="TreeGrafter"/>
</dbReference>
<evidence type="ECO:0000256" key="1">
    <source>
        <dbReference type="ARBA" id="ARBA00023015"/>
    </source>
</evidence>
<evidence type="ECO:0000313" key="6">
    <source>
        <dbReference type="EMBL" id="RHW28956.1"/>
    </source>
</evidence>
<dbReference type="InterPro" id="IPR001647">
    <property type="entry name" value="HTH_TetR"/>
</dbReference>
<dbReference type="AlphaFoldDB" id="A0A417Y919"/>
<sequence>MASRRCAPTSGISWSTPLRTTSIERAVFRLFAERGFEATTLDDIAEAVGIGRRTLARYYPSKNDIPWGRFDRTIESFRLTLAEMPPELPLWEAVQRGVVAFDTFPASANPSHGERMGLILNTPALQAHSVLRYAEWRAVIAGYVGARTSQPPTALLPRTVAQVSLGLAVAAYEVWLAEPDGDLSVVLADTMVALRGYLSEQ</sequence>
<dbReference type="Pfam" id="PF17754">
    <property type="entry name" value="TetR_C_14"/>
    <property type="match status" value="1"/>
</dbReference>
<gene>
    <name evidence="6" type="primary">mftR</name>
    <name evidence="6" type="ORF">D0Z08_01350</name>
</gene>
<dbReference type="NCBIfam" id="TIGR03968">
    <property type="entry name" value="mycofact_TetR"/>
    <property type="match status" value="1"/>
</dbReference>
<dbReference type="GO" id="GO:0000976">
    <property type="term" value="F:transcription cis-regulatory region binding"/>
    <property type="evidence" value="ECO:0007669"/>
    <property type="project" value="TreeGrafter"/>
</dbReference>
<dbReference type="PANTHER" id="PTHR30055:SF238">
    <property type="entry name" value="MYCOFACTOCIN BIOSYNTHESIS TRANSCRIPTIONAL REGULATOR MFTR-RELATED"/>
    <property type="match status" value="1"/>
</dbReference>
<dbReference type="SUPFAM" id="SSF46689">
    <property type="entry name" value="Homeodomain-like"/>
    <property type="match status" value="1"/>
</dbReference>
<comment type="caution">
    <text evidence="6">The sequence shown here is derived from an EMBL/GenBank/DDBJ whole genome shotgun (WGS) entry which is preliminary data.</text>
</comment>
<dbReference type="InterPro" id="IPR009057">
    <property type="entry name" value="Homeodomain-like_sf"/>
</dbReference>
<dbReference type="InterPro" id="IPR023851">
    <property type="entry name" value="Tscrpt_reg_TetR-type"/>
</dbReference>
<keyword evidence="1" id="KW-0805">Transcription regulation</keyword>
<dbReference type="OrthoDB" id="956698at2"/>
<evidence type="ECO:0000256" key="2">
    <source>
        <dbReference type="ARBA" id="ARBA00023125"/>
    </source>
</evidence>
<dbReference type="PANTHER" id="PTHR30055">
    <property type="entry name" value="HTH-TYPE TRANSCRIPTIONAL REGULATOR RUTR"/>
    <property type="match status" value="1"/>
</dbReference>
<dbReference type="EMBL" id="QXGH01000009">
    <property type="protein sequence ID" value="RHW28956.1"/>
    <property type="molecule type" value="Genomic_DNA"/>
</dbReference>
<dbReference type="Gene3D" id="1.10.357.10">
    <property type="entry name" value="Tetracycline Repressor, domain 2"/>
    <property type="match status" value="1"/>
</dbReference>
<keyword evidence="7" id="KW-1185">Reference proteome</keyword>